<dbReference type="EMBL" id="CABFOC020000015">
    <property type="protein sequence ID" value="CAH0046734.1"/>
    <property type="molecule type" value="Genomic_DNA"/>
</dbReference>
<dbReference type="SUPFAM" id="SSF53474">
    <property type="entry name" value="alpha/beta-Hydrolases"/>
    <property type="match status" value="1"/>
</dbReference>
<evidence type="ECO:0000259" key="2">
    <source>
        <dbReference type="Pfam" id="PF12697"/>
    </source>
</evidence>
<keyword evidence="4" id="KW-1185">Reference proteome</keyword>
<evidence type="ECO:0000256" key="1">
    <source>
        <dbReference type="SAM" id="SignalP"/>
    </source>
</evidence>
<evidence type="ECO:0000313" key="4">
    <source>
        <dbReference type="Proteomes" id="UP000775872"/>
    </source>
</evidence>
<dbReference type="GO" id="GO:0016042">
    <property type="term" value="P:lipid catabolic process"/>
    <property type="evidence" value="ECO:0007669"/>
    <property type="project" value="InterPro"/>
</dbReference>
<dbReference type="PANTHER" id="PTHR34853">
    <property type="match status" value="1"/>
</dbReference>
<evidence type="ECO:0000313" key="3">
    <source>
        <dbReference type="EMBL" id="CAH0046734.1"/>
    </source>
</evidence>
<dbReference type="InterPro" id="IPR029058">
    <property type="entry name" value="AB_hydrolase_fold"/>
</dbReference>
<feature type="signal peptide" evidence="1">
    <location>
        <begin position="1"/>
        <end position="27"/>
    </location>
</feature>
<organism evidence="3 4">
    <name type="scientific">Clonostachys solani</name>
    <dbReference type="NCBI Taxonomy" id="160281"/>
    <lineage>
        <taxon>Eukaryota</taxon>
        <taxon>Fungi</taxon>
        <taxon>Dikarya</taxon>
        <taxon>Ascomycota</taxon>
        <taxon>Pezizomycotina</taxon>
        <taxon>Sordariomycetes</taxon>
        <taxon>Hypocreomycetidae</taxon>
        <taxon>Hypocreales</taxon>
        <taxon>Bionectriaceae</taxon>
        <taxon>Clonostachys</taxon>
    </lineage>
</organism>
<accession>A0A9P0EDD4</accession>
<dbReference type="Gene3D" id="3.40.50.1820">
    <property type="entry name" value="alpha/beta hydrolase"/>
    <property type="match status" value="2"/>
</dbReference>
<proteinExistence type="predicted"/>
<dbReference type="OrthoDB" id="5382058at2759"/>
<keyword evidence="1" id="KW-0732">Signal</keyword>
<reference evidence="4" key="1">
    <citation type="submission" date="2019-06" db="EMBL/GenBank/DDBJ databases">
        <authorList>
            <person name="Broberg M."/>
        </authorList>
    </citation>
    <scope>NUCLEOTIDE SEQUENCE [LARGE SCALE GENOMIC DNA]</scope>
</reference>
<feature type="chain" id="PRO_5040464389" description="AB hydrolase-1 domain-containing protein" evidence="1">
    <location>
        <begin position="28"/>
        <end position="551"/>
    </location>
</feature>
<dbReference type="Proteomes" id="UP000775872">
    <property type="component" value="Unassembled WGS sequence"/>
</dbReference>
<comment type="caution">
    <text evidence="3">The sequence shown here is derived from an EMBL/GenBank/DDBJ whole genome shotgun (WGS) entry which is preliminary data.</text>
</comment>
<dbReference type="Pfam" id="PF12697">
    <property type="entry name" value="Abhydrolase_6"/>
    <property type="match status" value="1"/>
</dbReference>
<dbReference type="AlphaFoldDB" id="A0A9P0EDD4"/>
<name>A0A9P0EDD4_9HYPO</name>
<dbReference type="GO" id="GO:0004806">
    <property type="term" value="F:triacylglycerol lipase activity"/>
    <property type="evidence" value="ECO:0007669"/>
    <property type="project" value="InterPro"/>
</dbReference>
<protein>
    <recommendedName>
        <fullName evidence="2">AB hydrolase-1 domain-containing protein</fullName>
    </recommendedName>
</protein>
<reference evidence="3 4" key="2">
    <citation type="submission" date="2021-10" db="EMBL/GenBank/DDBJ databases">
        <authorList>
            <person name="Piombo E."/>
        </authorList>
    </citation>
    <scope>NUCLEOTIDE SEQUENCE [LARGE SCALE GENOMIC DNA]</scope>
</reference>
<dbReference type="PANTHER" id="PTHR34853:SF1">
    <property type="entry name" value="LIPASE 5"/>
    <property type="match status" value="1"/>
</dbReference>
<dbReference type="InterPro" id="IPR005152">
    <property type="entry name" value="Lipase_secreted"/>
</dbReference>
<feature type="domain" description="AB hydrolase-1" evidence="2">
    <location>
        <begin position="163"/>
        <end position="442"/>
    </location>
</feature>
<sequence length="551" mass="58955">MENFSASKLFGLALFASLSYLPSQVQGQAAPVALLNTIYNSSFSLTPEQISAANLSDDIVFRVNTVINADRSGLANGGPREDDFYTLPGIHNASQLKPGEVLKIQEVTDTFPFAISAGTTLSRILYTTETLNGTVVPASAFVLWPFASRKFSATNGSFAPVILWTHGTSGFFADAAPSAYRSLYYGDMMPFWLAQAGYTIVAPDYAGLGVGQSWDGSEIPHQYFAGPSGARDAIFSLQAARTAFKGRLDGKFAVMGHSQGGGVAWATAEYVGQLQNKAGSLAKELGDAIKGYVGTVALAPVTKAWEVGTFATVMAGMRLGSIFPDFSLDQWFTPAGIARIDLIREIQGTSSVAQQLFLNSPASDFLKPGWYNGSHHARSFEGFANPGGRDFAGPLMVVQGTQDVFVSHDITSASVEATCQISPDNHLTYVVVDGYGHTPLISATRLTYIQWLEDRFSGKTAQSGCSQVNLESVEGSAQAGHSFPQWTSGLEHSYLNVGSVYEMGVSCLRFSLFFGGTLAVWQDVVMIINGLEYAGRITVIVGYLILSKHGA</sequence>
<dbReference type="InterPro" id="IPR000073">
    <property type="entry name" value="AB_hydrolase_1"/>
</dbReference>
<gene>
    <name evidence="3" type="ORF">CSOL1703_00012969</name>
</gene>